<accession>A0A2W4R237</accession>
<protein>
    <submittedName>
        <fullName evidence="1">AAA family ATPase</fullName>
    </submittedName>
</protein>
<dbReference type="InterPro" id="IPR027417">
    <property type="entry name" value="P-loop_NTPase"/>
</dbReference>
<dbReference type="NCBIfam" id="NF005994">
    <property type="entry name" value="PRK08118.1"/>
    <property type="match status" value="1"/>
</dbReference>
<evidence type="ECO:0000313" key="1">
    <source>
        <dbReference type="EMBL" id="PZN78331.1"/>
    </source>
</evidence>
<dbReference type="AlphaFoldDB" id="A0A2W4R237"/>
<dbReference type="Proteomes" id="UP000249396">
    <property type="component" value="Unassembled WGS sequence"/>
</dbReference>
<sequence length="168" mass="19340">MRRVLVIGSGGAGKSTFSAKLGLKLGLPVLHLDAYFWSTGWVESDKAEWRQPVGRLTVQDAWIMDGNYGGTLDIRLAACDTVIFLDRPRLLCLWRVVLRRLRFHGRTRPNMSQGCNEQLTWEFIRYVWGYPSTRKPRILTRLSALSDDKQIIVLKTQRQMDVFLMGLK</sequence>
<gene>
    <name evidence="1" type="ORF">DM484_13070</name>
</gene>
<evidence type="ECO:0000313" key="2">
    <source>
        <dbReference type="Proteomes" id="UP000249396"/>
    </source>
</evidence>
<reference evidence="1 2" key="1">
    <citation type="journal article" date="2018" name="Aquat. Microb. Ecol.">
        <title>Gammaproteobacterial methanotrophs dominate.</title>
        <authorList>
            <person name="Rissanen A.J."/>
            <person name="Saarenheimo J."/>
            <person name="Tiirola M."/>
            <person name="Peura S."/>
            <person name="Aalto S.L."/>
            <person name="Karvinen A."/>
            <person name="Nykanen H."/>
        </authorList>
    </citation>
    <scope>NUCLEOTIDE SEQUENCE [LARGE SCALE GENOMIC DNA]</scope>
    <source>
        <strain evidence="1">AMbin10</strain>
    </source>
</reference>
<dbReference type="EMBL" id="QJPH01000321">
    <property type="protein sequence ID" value="PZN78331.1"/>
    <property type="molecule type" value="Genomic_DNA"/>
</dbReference>
<organism evidence="1 2">
    <name type="scientific">Candidatus Methylumidiphilus alinenensis</name>
    <dbReference type="NCBI Taxonomy" id="2202197"/>
    <lineage>
        <taxon>Bacteria</taxon>
        <taxon>Pseudomonadati</taxon>
        <taxon>Pseudomonadota</taxon>
        <taxon>Gammaproteobacteria</taxon>
        <taxon>Methylococcales</taxon>
        <taxon>Candidatus Methylumidiphilus</taxon>
    </lineage>
</organism>
<name>A0A2W4R237_9GAMM</name>
<dbReference type="PANTHER" id="PTHR37816:SF3">
    <property type="entry name" value="MODULATES DNA TOPOLOGY"/>
    <property type="match status" value="1"/>
</dbReference>
<comment type="caution">
    <text evidence="1">The sequence shown here is derived from an EMBL/GenBank/DDBJ whole genome shotgun (WGS) entry which is preliminary data.</text>
</comment>
<dbReference type="InterPro" id="IPR052922">
    <property type="entry name" value="Cytidylate_Kinase-2"/>
</dbReference>
<dbReference type="Gene3D" id="3.40.50.300">
    <property type="entry name" value="P-loop containing nucleotide triphosphate hydrolases"/>
    <property type="match status" value="1"/>
</dbReference>
<dbReference type="PANTHER" id="PTHR37816">
    <property type="entry name" value="YALI0E33011P"/>
    <property type="match status" value="1"/>
</dbReference>
<proteinExistence type="predicted"/>
<dbReference type="SUPFAM" id="SSF52540">
    <property type="entry name" value="P-loop containing nucleoside triphosphate hydrolases"/>
    <property type="match status" value="1"/>
</dbReference>